<sequence length="151" mass="16929">MPESETAFLSARVPARLKNRFKSLAAERGEKVQDLLNRLVQDYVEREDRFAPAATDVIRSLRAIQPDLEAKGLEHLFLFGSVARGEARPDSDIDLAYQVLEGKTLSLFDLGRIMQQLKAALGTTADIDLVPDKDLFSHVSETATRDRIEIF</sequence>
<dbReference type="RefSeq" id="WP_213218135.1">
    <property type="nucleotide sequence ID" value="NZ_QTKU01000010.1"/>
</dbReference>
<dbReference type="SUPFAM" id="SSF81301">
    <property type="entry name" value="Nucleotidyltransferase"/>
    <property type="match status" value="1"/>
</dbReference>
<evidence type="ECO:0000313" key="2">
    <source>
        <dbReference type="EMBL" id="MBS8262806.1"/>
    </source>
</evidence>
<name>A0A944GVI2_9HYPH</name>
<comment type="caution">
    <text evidence="2">The sequence shown here is derived from an EMBL/GenBank/DDBJ whole genome shotgun (WGS) entry which is preliminary data.</text>
</comment>
<dbReference type="Proteomes" id="UP000705379">
    <property type="component" value="Unassembled WGS sequence"/>
</dbReference>
<dbReference type="AlphaFoldDB" id="A0A944GVI2"/>
<accession>A0A944GVI2</accession>
<dbReference type="GO" id="GO:0006355">
    <property type="term" value="P:regulation of DNA-templated transcription"/>
    <property type="evidence" value="ECO:0007669"/>
    <property type="project" value="InterPro"/>
</dbReference>
<evidence type="ECO:0000259" key="1">
    <source>
        <dbReference type="Pfam" id="PF18765"/>
    </source>
</evidence>
<gene>
    <name evidence="2" type="ORF">DYI23_21495</name>
</gene>
<feature type="domain" description="Polymerase beta nucleotidyltransferase" evidence="1">
    <location>
        <begin position="72"/>
        <end position="130"/>
    </location>
</feature>
<dbReference type="InterPro" id="IPR010985">
    <property type="entry name" value="Ribbon_hlx_hlx"/>
</dbReference>
<dbReference type="Pfam" id="PF18765">
    <property type="entry name" value="Polbeta"/>
    <property type="match status" value="1"/>
</dbReference>
<organism evidence="2 3">
    <name type="scientific">Roseibium polysiphoniae</name>
    <dbReference type="NCBI Taxonomy" id="2571221"/>
    <lineage>
        <taxon>Bacteria</taxon>
        <taxon>Pseudomonadati</taxon>
        <taxon>Pseudomonadota</taxon>
        <taxon>Alphaproteobacteria</taxon>
        <taxon>Hyphomicrobiales</taxon>
        <taxon>Stappiaceae</taxon>
        <taxon>Roseibium</taxon>
    </lineage>
</organism>
<reference evidence="2" key="2">
    <citation type="journal article" date="2021" name="Microorganisms">
        <title>Bacterial Dimethylsulfoniopropionate Biosynthesis in the East China Sea.</title>
        <authorList>
            <person name="Liu J."/>
            <person name="Zhang Y."/>
            <person name="Liu J."/>
            <person name="Zhong H."/>
            <person name="Williams B.T."/>
            <person name="Zheng Y."/>
            <person name="Curson A.R.J."/>
            <person name="Sun C."/>
            <person name="Sun H."/>
            <person name="Song D."/>
            <person name="Wagner Mackenzie B."/>
            <person name="Bermejo Martinez A."/>
            <person name="Todd J.D."/>
            <person name="Zhang X.H."/>
        </authorList>
    </citation>
    <scope>NUCLEOTIDE SEQUENCE</scope>
    <source>
        <strain evidence="2">AESS21</strain>
    </source>
</reference>
<dbReference type="CDD" id="cd05403">
    <property type="entry name" value="NT_KNTase_like"/>
    <property type="match status" value="1"/>
</dbReference>
<reference evidence="2" key="1">
    <citation type="submission" date="2018-08" db="EMBL/GenBank/DDBJ databases">
        <authorList>
            <person name="Jin W."/>
            <person name="Wang H."/>
            <person name="Yang Y."/>
            <person name="Li M."/>
            <person name="Liu J."/>
        </authorList>
    </citation>
    <scope>NUCLEOTIDE SEQUENCE</scope>
    <source>
        <strain evidence="2">AESS21</strain>
    </source>
</reference>
<dbReference type="Gene3D" id="1.10.1220.10">
    <property type="entry name" value="Met repressor-like"/>
    <property type="match status" value="1"/>
</dbReference>
<dbReference type="Gene3D" id="3.30.460.10">
    <property type="entry name" value="Beta Polymerase, domain 2"/>
    <property type="match status" value="1"/>
</dbReference>
<protein>
    <submittedName>
        <fullName evidence="2">Nucleotidyltransferase domain-containing protein</fullName>
    </submittedName>
</protein>
<proteinExistence type="predicted"/>
<dbReference type="EMBL" id="QTKU01000010">
    <property type="protein sequence ID" value="MBS8262806.1"/>
    <property type="molecule type" value="Genomic_DNA"/>
</dbReference>
<dbReference type="InterPro" id="IPR041633">
    <property type="entry name" value="Polbeta"/>
</dbReference>
<dbReference type="InterPro" id="IPR043519">
    <property type="entry name" value="NT_sf"/>
</dbReference>
<dbReference type="SUPFAM" id="SSF47598">
    <property type="entry name" value="Ribbon-helix-helix"/>
    <property type="match status" value="1"/>
</dbReference>
<evidence type="ECO:0000313" key="3">
    <source>
        <dbReference type="Proteomes" id="UP000705379"/>
    </source>
</evidence>
<dbReference type="InterPro" id="IPR013321">
    <property type="entry name" value="Arc_rbn_hlx_hlx"/>
</dbReference>